<reference evidence="6" key="1">
    <citation type="submission" date="2020-05" db="EMBL/GenBank/DDBJ databases">
        <title>Phylogenomic resolution of chytrid fungi.</title>
        <authorList>
            <person name="Stajich J.E."/>
            <person name="Amses K."/>
            <person name="Simmons R."/>
            <person name="Seto K."/>
            <person name="Myers J."/>
            <person name="Bonds A."/>
            <person name="Quandt C.A."/>
            <person name="Barry K."/>
            <person name="Liu P."/>
            <person name="Grigoriev I."/>
            <person name="Longcore J.E."/>
            <person name="James T.Y."/>
        </authorList>
    </citation>
    <scope>NUCLEOTIDE SEQUENCE</scope>
    <source>
        <strain evidence="6">JEL0379</strain>
    </source>
</reference>
<dbReference type="CDD" id="cd22967">
    <property type="entry name" value="DD_AK7"/>
    <property type="match status" value="1"/>
</dbReference>
<feature type="coiled-coil region" evidence="4">
    <location>
        <begin position="619"/>
        <end position="667"/>
    </location>
</feature>
<dbReference type="Gene3D" id="3.40.50.300">
    <property type="entry name" value="P-loop containing nucleotide triphosphate hydrolases"/>
    <property type="match status" value="1"/>
</dbReference>
<name>A0AAD5XJV6_9FUNG</name>
<evidence type="ECO:0000256" key="2">
    <source>
        <dbReference type="ARBA" id="ARBA00022741"/>
    </source>
</evidence>
<dbReference type="PANTHER" id="PTHR23359">
    <property type="entry name" value="NUCLEOTIDE KINASE"/>
    <property type="match status" value="1"/>
</dbReference>
<dbReference type="InterPro" id="IPR036291">
    <property type="entry name" value="NAD(P)-bd_dom_sf"/>
</dbReference>
<evidence type="ECO:0000313" key="7">
    <source>
        <dbReference type="Proteomes" id="UP001212152"/>
    </source>
</evidence>
<comment type="caution">
    <text evidence="6">The sequence shown here is derived from an EMBL/GenBank/DDBJ whole genome shotgun (WGS) entry which is preliminary data.</text>
</comment>
<accession>A0AAD5XJV6</accession>
<keyword evidence="3 6" id="KW-0418">Kinase</keyword>
<feature type="region of interest" description="Disordered" evidence="5">
    <location>
        <begin position="20"/>
        <end position="84"/>
    </location>
</feature>
<keyword evidence="2" id="KW-0547">Nucleotide-binding</keyword>
<dbReference type="Gene3D" id="3.40.50.720">
    <property type="entry name" value="NAD(P)-binding Rossmann-like Domain"/>
    <property type="match status" value="1"/>
</dbReference>
<dbReference type="InterPro" id="IPR000850">
    <property type="entry name" value="Adenylat/UMP-CMP_kin"/>
</dbReference>
<dbReference type="SUPFAM" id="SSF51735">
    <property type="entry name" value="NAD(P)-binding Rossmann-fold domains"/>
    <property type="match status" value="1"/>
</dbReference>
<dbReference type="GO" id="GO:0005524">
    <property type="term" value="F:ATP binding"/>
    <property type="evidence" value="ECO:0007669"/>
    <property type="project" value="InterPro"/>
</dbReference>
<dbReference type="InterPro" id="IPR047499">
    <property type="entry name" value="DD_AK7"/>
</dbReference>
<dbReference type="GO" id="GO:0019205">
    <property type="term" value="F:nucleobase-containing compound kinase activity"/>
    <property type="evidence" value="ECO:0007669"/>
    <property type="project" value="InterPro"/>
</dbReference>
<evidence type="ECO:0000313" key="6">
    <source>
        <dbReference type="EMBL" id="KAJ3171749.1"/>
    </source>
</evidence>
<keyword evidence="7" id="KW-1185">Reference proteome</keyword>
<sequence length="715" mass="80813">MKVFVSNVDSPVGHNLSRLFSQTAAGQRSHHEEPEEDEDEDAEKPKDDKPKEHYTVVGTLSDSAPNDSFPPRQPGSMVETGDRRKDAARRLAIEKYAVKGTKPKWVAEVVSKDDRAALKQILLDSDVIVYDIVACLDEATWAIEMLTEEAERFADSPKTFIALSSVMTWAKTKLDPDDPEAFLAEDEYRRRKPHPNFKAHLALEKTIVKAGKKSALHTYVVAAGLIYHTADSIFHYMFKVAWHNEDLPCYGDGENVMPTIYVDDLCSIIVETAESAPESRYLLAIDDSKHTLFEITKAVSDALGTGKVVKMPKEAALLNKHLPQMDYDMLLLTLRLEPGHVKDMSIQWKYESGLIENLQSFIEEYKYARGLTSLNIIVHGPPASGKSALAARLAEHYEIHHLDVDKVVEEAIARLERRAEGNLAADEADDDVDADRDLLEELKEAARANNGRYPEEHVIGFVREKLRSMPCRNQGYVFDGFPTIIEEARELFKSGDDEGEEKPTTRMDETIAPHHVISLDISDDVIKERMMRLPESQVVGTKNSEEALTRRLEEYRAQNTDESTVLNFFDEAEVHPVVVSTEANSLDQVLAIVTKQVGPPHNYGPTQERLAEERKLADEARAKELSAAEEERLKRERDEEERQSKAVAEWNARLEEVRKQEQEVLEAQSVPLRNYLMKFVMPTLTSGLIEVCKARPEDPIDYLAEFLFKHNPTAV</sequence>
<dbReference type="AlphaFoldDB" id="A0AAD5XJV6"/>
<feature type="compositionally biased region" description="Basic and acidic residues" evidence="5">
    <location>
        <begin position="43"/>
        <end position="54"/>
    </location>
</feature>
<dbReference type="Proteomes" id="UP001212152">
    <property type="component" value="Unassembled WGS sequence"/>
</dbReference>
<dbReference type="CDD" id="cd01428">
    <property type="entry name" value="ADK"/>
    <property type="match status" value="1"/>
</dbReference>
<dbReference type="EMBL" id="JADGJQ010000085">
    <property type="protein sequence ID" value="KAJ3171749.1"/>
    <property type="molecule type" value="Genomic_DNA"/>
</dbReference>
<gene>
    <name evidence="6" type="primary">AK7</name>
    <name evidence="6" type="ORF">HDU87_008291</name>
</gene>
<organism evidence="6 7">
    <name type="scientific">Geranomyces variabilis</name>
    <dbReference type="NCBI Taxonomy" id="109894"/>
    <lineage>
        <taxon>Eukaryota</taxon>
        <taxon>Fungi</taxon>
        <taxon>Fungi incertae sedis</taxon>
        <taxon>Chytridiomycota</taxon>
        <taxon>Chytridiomycota incertae sedis</taxon>
        <taxon>Chytridiomycetes</taxon>
        <taxon>Spizellomycetales</taxon>
        <taxon>Powellomycetaceae</taxon>
        <taxon>Geranomyces</taxon>
    </lineage>
</organism>
<evidence type="ECO:0000256" key="4">
    <source>
        <dbReference type="SAM" id="Coils"/>
    </source>
</evidence>
<protein>
    <submittedName>
        <fullName evidence="6">Adenylate kinase 7</fullName>
    </submittedName>
</protein>
<dbReference type="Pfam" id="PF00406">
    <property type="entry name" value="ADK"/>
    <property type="match status" value="1"/>
</dbReference>
<dbReference type="SUPFAM" id="SSF52540">
    <property type="entry name" value="P-loop containing nucleoside triphosphate hydrolases"/>
    <property type="match status" value="1"/>
</dbReference>
<dbReference type="InterPro" id="IPR007858">
    <property type="entry name" value="Dpy-30_motif"/>
</dbReference>
<evidence type="ECO:0000256" key="1">
    <source>
        <dbReference type="ARBA" id="ARBA00022679"/>
    </source>
</evidence>
<dbReference type="Gene3D" id="1.20.890.10">
    <property type="entry name" value="cAMP-dependent protein kinase regulatory subunit, dimerization-anchoring domain"/>
    <property type="match status" value="1"/>
</dbReference>
<dbReference type="GO" id="GO:0006139">
    <property type="term" value="P:nucleobase-containing compound metabolic process"/>
    <property type="evidence" value="ECO:0007669"/>
    <property type="project" value="InterPro"/>
</dbReference>
<dbReference type="InterPro" id="IPR027417">
    <property type="entry name" value="P-loop_NTPase"/>
</dbReference>
<keyword evidence="1" id="KW-0808">Transferase</keyword>
<dbReference type="PRINTS" id="PR00094">
    <property type="entry name" value="ADENYLTKNASE"/>
</dbReference>
<keyword evidence="4" id="KW-0175">Coiled coil</keyword>
<dbReference type="Pfam" id="PF05186">
    <property type="entry name" value="Dpy-30"/>
    <property type="match status" value="1"/>
</dbReference>
<evidence type="ECO:0000256" key="3">
    <source>
        <dbReference type="ARBA" id="ARBA00022777"/>
    </source>
</evidence>
<evidence type="ECO:0000256" key="5">
    <source>
        <dbReference type="SAM" id="MobiDB-lite"/>
    </source>
</evidence>
<proteinExistence type="predicted"/>